<evidence type="ECO:0000259" key="1">
    <source>
        <dbReference type="SMART" id="SM00327"/>
    </source>
</evidence>
<dbReference type="Gene3D" id="3.40.50.410">
    <property type="entry name" value="von Willebrand factor, type A domain"/>
    <property type="match status" value="1"/>
</dbReference>
<feature type="domain" description="VWFA" evidence="1">
    <location>
        <begin position="87"/>
        <end position="262"/>
    </location>
</feature>
<dbReference type="PANTHER" id="PTHR33608:SF7">
    <property type="entry name" value="DUF58 DOMAIN-CONTAINING PROTEIN"/>
    <property type="match status" value="1"/>
</dbReference>
<dbReference type="EMBL" id="UINC01021536">
    <property type="protein sequence ID" value="SVA89291.1"/>
    <property type="molecule type" value="Genomic_DNA"/>
</dbReference>
<name>A0A381ZK05_9ZZZZ</name>
<dbReference type="CDD" id="cd00198">
    <property type="entry name" value="vWFA"/>
    <property type="match status" value="1"/>
</dbReference>
<reference evidence="2" key="1">
    <citation type="submission" date="2018-05" db="EMBL/GenBank/DDBJ databases">
        <authorList>
            <person name="Lanie J.A."/>
            <person name="Ng W.-L."/>
            <person name="Kazmierczak K.M."/>
            <person name="Andrzejewski T.M."/>
            <person name="Davidsen T.M."/>
            <person name="Wayne K.J."/>
            <person name="Tettelin H."/>
            <person name="Glass J.I."/>
            <person name="Rusch D."/>
            <person name="Podicherti R."/>
            <person name="Tsui H.-C.T."/>
            <person name="Winkler M.E."/>
        </authorList>
    </citation>
    <scope>NUCLEOTIDE SEQUENCE</scope>
</reference>
<dbReference type="SUPFAM" id="SSF53300">
    <property type="entry name" value="vWA-like"/>
    <property type="match status" value="1"/>
</dbReference>
<protein>
    <recommendedName>
        <fullName evidence="1">VWFA domain-containing protein</fullName>
    </recommendedName>
</protein>
<dbReference type="SMART" id="SM00327">
    <property type="entry name" value="VWA"/>
    <property type="match status" value="1"/>
</dbReference>
<dbReference type="InterPro" id="IPR002881">
    <property type="entry name" value="DUF58"/>
</dbReference>
<proteinExistence type="predicted"/>
<dbReference type="InterPro" id="IPR036465">
    <property type="entry name" value="vWFA_dom_sf"/>
</dbReference>
<gene>
    <name evidence="2" type="ORF">METZ01_LOCUS142145</name>
</gene>
<organism evidence="2">
    <name type="scientific">marine metagenome</name>
    <dbReference type="NCBI Taxonomy" id="408172"/>
    <lineage>
        <taxon>unclassified sequences</taxon>
        <taxon>metagenomes</taxon>
        <taxon>ecological metagenomes</taxon>
    </lineage>
</organism>
<evidence type="ECO:0000313" key="2">
    <source>
        <dbReference type="EMBL" id="SVA89291.1"/>
    </source>
</evidence>
<dbReference type="PANTHER" id="PTHR33608">
    <property type="entry name" value="BLL2464 PROTEIN"/>
    <property type="match status" value="1"/>
</dbReference>
<dbReference type="AlphaFoldDB" id="A0A381ZK05"/>
<dbReference type="Pfam" id="PF01882">
    <property type="entry name" value="DUF58"/>
    <property type="match status" value="1"/>
</dbReference>
<accession>A0A381ZK05</accession>
<dbReference type="InterPro" id="IPR002035">
    <property type="entry name" value="VWF_A"/>
</dbReference>
<feature type="non-terminal residue" evidence="2">
    <location>
        <position position="1"/>
    </location>
</feature>
<sequence length="303" mass="34333">VDASHSPPGARFVDPKVLSRIGSLNLLARTVVDGFINGLHKAPYLGVSVDFAEHRGYMAGDDIRFIDWRVYARTDRFYVKQFEADTNANFSVMFDVSRSMSFGSKGITKLDYGRYLAACLTYFCTKQRDRVGLVTFDDDIVTRIPPSAKHLDVVLHELDRINAGQPGSLESPLFKATEFFKRRGIVVVISDLYEDPQTIVDALKPLRYGGTDLIVFHVLDPAEIEFPYDDATSFQDLETGRKLPVVPEKLRSQYRQLVQEHITALSKLCGENRIDYALFNTATPLDHALFKFLAMREKLSRVR</sequence>